<name>A0A8S1UIV5_PAROT</name>
<proteinExistence type="predicted"/>
<evidence type="ECO:0008006" key="6">
    <source>
        <dbReference type="Google" id="ProtNLM"/>
    </source>
</evidence>
<sequence>MSYQQISILRRLLEWTISNVSRIAAIIDMNQKNHFKILYTQHLNSLNRYQGAIECFEEVISINPISDSAWNCKGNQLLVLIFWMGIINLLILVKLKEMNHQQEAIEFYNQAISINQKSDSTWFGKGNKLLNKIIRVFIKPFEPIQRSNQMLQ</sequence>
<keyword evidence="2" id="KW-0802">TPR repeat</keyword>
<dbReference type="InterPro" id="IPR019734">
    <property type="entry name" value="TPR_rpt"/>
</dbReference>
<dbReference type="Proteomes" id="UP000683925">
    <property type="component" value="Unassembled WGS sequence"/>
</dbReference>
<dbReference type="PANTHER" id="PTHR44943">
    <property type="entry name" value="CELLULOSE SYNTHASE OPERON PROTEIN C"/>
    <property type="match status" value="1"/>
</dbReference>
<comment type="caution">
    <text evidence="4">The sequence shown here is derived from an EMBL/GenBank/DDBJ whole genome shotgun (WGS) entry which is preliminary data.</text>
</comment>
<evidence type="ECO:0000256" key="3">
    <source>
        <dbReference type="SAM" id="Phobius"/>
    </source>
</evidence>
<keyword evidence="1" id="KW-0677">Repeat</keyword>
<evidence type="ECO:0000256" key="1">
    <source>
        <dbReference type="ARBA" id="ARBA00022737"/>
    </source>
</evidence>
<protein>
    <recommendedName>
        <fullName evidence="6">Tetratricopeptide repeat protein</fullName>
    </recommendedName>
</protein>
<keyword evidence="3" id="KW-1133">Transmembrane helix</keyword>
<keyword evidence="3" id="KW-0472">Membrane</keyword>
<evidence type="ECO:0000313" key="5">
    <source>
        <dbReference type="Proteomes" id="UP000683925"/>
    </source>
</evidence>
<evidence type="ECO:0000313" key="4">
    <source>
        <dbReference type="EMBL" id="CAD8162616.1"/>
    </source>
</evidence>
<keyword evidence="5" id="KW-1185">Reference proteome</keyword>
<evidence type="ECO:0000256" key="2">
    <source>
        <dbReference type="ARBA" id="ARBA00022803"/>
    </source>
</evidence>
<dbReference type="InterPro" id="IPR051685">
    <property type="entry name" value="Ycf3/AcsC/BcsC/TPR_MFPF"/>
</dbReference>
<keyword evidence="3" id="KW-0812">Transmembrane</keyword>
<dbReference type="Pfam" id="PF13181">
    <property type="entry name" value="TPR_8"/>
    <property type="match status" value="2"/>
</dbReference>
<gene>
    <name evidence="4" type="ORF">POCTA_138.1.T0420037</name>
</gene>
<dbReference type="EMBL" id="CAJJDP010000042">
    <property type="protein sequence ID" value="CAD8162616.1"/>
    <property type="molecule type" value="Genomic_DNA"/>
</dbReference>
<organism evidence="4 5">
    <name type="scientific">Paramecium octaurelia</name>
    <dbReference type="NCBI Taxonomy" id="43137"/>
    <lineage>
        <taxon>Eukaryota</taxon>
        <taxon>Sar</taxon>
        <taxon>Alveolata</taxon>
        <taxon>Ciliophora</taxon>
        <taxon>Intramacronucleata</taxon>
        <taxon>Oligohymenophorea</taxon>
        <taxon>Peniculida</taxon>
        <taxon>Parameciidae</taxon>
        <taxon>Paramecium</taxon>
    </lineage>
</organism>
<accession>A0A8S1UIV5</accession>
<dbReference type="PANTHER" id="PTHR44943:SF4">
    <property type="entry name" value="TPR REPEAT-CONTAINING PROTEIN MJ0798"/>
    <property type="match status" value="1"/>
</dbReference>
<reference evidence="4" key="1">
    <citation type="submission" date="2021-01" db="EMBL/GenBank/DDBJ databases">
        <authorList>
            <consortium name="Genoscope - CEA"/>
            <person name="William W."/>
        </authorList>
    </citation>
    <scope>NUCLEOTIDE SEQUENCE</scope>
</reference>
<dbReference type="OrthoDB" id="311088at2759"/>
<feature type="transmembrane region" description="Helical" evidence="3">
    <location>
        <begin position="77"/>
        <end position="95"/>
    </location>
</feature>
<dbReference type="AlphaFoldDB" id="A0A8S1UIV5"/>